<feature type="region of interest" description="Disordered" evidence="6">
    <location>
        <begin position="924"/>
        <end position="959"/>
    </location>
</feature>
<feature type="compositionally biased region" description="Basic residues" evidence="6">
    <location>
        <begin position="614"/>
        <end position="627"/>
    </location>
</feature>
<dbReference type="VEuPathDB" id="FungiDB:A1Q1_05083"/>
<feature type="region of interest" description="Disordered" evidence="6">
    <location>
        <begin position="1190"/>
        <end position="1219"/>
    </location>
</feature>
<feature type="region of interest" description="Disordered" evidence="6">
    <location>
        <begin position="764"/>
        <end position="857"/>
    </location>
</feature>
<sequence>MFVIKATLRDETRRISFDVNGFPNYSEIQDKLRAAFSLPATAHPFWHNVLFYPDDAKNSRIKFKQHVCDADDAGQQPFKSVSGYPSPMLVFNVLTTSDPRLNAIRDYHKASKMQAKANELDVAIAAIDEDLLHRHQLLVSLEDKLQQCRREGDALGVSFWSDRVEEKRRSLPQLNEKLRSLRTERRAIVEELDRMRPSSPGLSLRQWADSQELDEIRQMRDTDQELAAWQIENADATFPPLESVLNGSSRFPTSRWSSGPWGNMPLPPNSFRRPLPDPPAAGGIGAIRDIFASSAANAIPAREIGAVLDRFLEHFQGQLCDTLDTFASRISPNPPQEAAAPAEVPEMKAESSEPHIPGAFVSSTPAAPAVPEAGTATDEKKKDKTKKHCHGHKGAYRHKHITCDGCLTGIRGMRYKCEQCADYDLCGSCLAYLHTSDLHPVTHTFRAMLHRGLEERIKFGGTEPTRATHQASRHPATCDLCSENIVGVRWKCLNCPDWDCCSSCARSVSLTHPGHSFVKLHKPTDYVGNAAWDAKSNVHHPFVVCDGCNTSIRGPRYKCMHPSCLDYDLCEKCESQPVPIHPEDHPMLKTKTPLHVKVQSSFDPINEVYDDHHRRYRVSPRKERKARKPEAEAESSSQAQKAAEEKPEVKAEAVQVDSTSEAEPSLIDMSETPVQPPIDRATTPKPAKPENSRAFTRGEEYAKALDSLFQTPLRVPGGTVSFKKDFDTSRLAQSVVSNVQNIAERVSQSVASTIAQGAVASADLGAEPERARTPTPVGAFPQQGYTVPPPVKTPPRSHLDAQQKAAAEADKVAASIKKAEEAAQAERQKAMAESNRVSREAERAVDESKKATNEDFVSSLKQAEEEIRQAMREIRADRARREAEKAKAKGKAKAVEVPAPSQMEETEREDPIVKIIADAAKQHAAAFEKAREEEKSKEAEKEVPKEESKKTEETPEPERVDPISSIIAAAAAPKNAGQEPVGPHDIFTWVRHVTIPAGTVLPAGAEFTKTWRVRHYASGSEYNFDKLRLVHTTEGKLGPACKTAQVVFPSDIVNGGDVEVSIAGLIVPEEPGKEITEQWRWEDAQGVVYGQPLRVRINVEAVSSGESSMHASSFVLPQQKLATPGTGDSFYLPTPRELRMAHRPALDADELSEELHSVASASDAHSELHVVDDDASSTFSFSDIERDSAVVKGAQTVTSESDEDYDFVDTTDEDTESEM</sequence>
<dbReference type="SUPFAM" id="SSF57850">
    <property type="entry name" value="RING/U-box"/>
    <property type="match status" value="3"/>
</dbReference>
<feature type="region of interest" description="Disordered" evidence="6">
    <location>
        <begin position="605"/>
        <end position="693"/>
    </location>
</feature>
<dbReference type="PROSITE" id="PS50135">
    <property type="entry name" value="ZF_ZZ_2"/>
    <property type="match status" value="3"/>
</dbReference>
<dbReference type="CDD" id="cd02340">
    <property type="entry name" value="ZZ_NBR1_like"/>
    <property type="match status" value="3"/>
</dbReference>
<feature type="domain" description="ZZ-type" evidence="7">
    <location>
        <begin position="473"/>
        <end position="525"/>
    </location>
</feature>
<feature type="region of interest" description="Disordered" evidence="6">
    <location>
        <begin position="877"/>
        <end position="908"/>
    </location>
</feature>
<dbReference type="Pfam" id="PF00569">
    <property type="entry name" value="ZZ"/>
    <property type="match status" value="3"/>
</dbReference>
<dbReference type="Gene3D" id="2.60.40.10">
    <property type="entry name" value="Immunoglobulins"/>
    <property type="match status" value="1"/>
</dbReference>
<feature type="compositionally biased region" description="Basic and acidic residues" evidence="6">
    <location>
        <begin position="797"/>
        <end position="853"/>
    </location>
</feature>
<gene>
    <name evidence="8" type="ORF">A1Q1_05083</name>
</gene>
<evidence type="ECO:0000256" key="2">
    <source>
        <dbReference type="ARBA" id="ARBA00022771"/>
    </source>
</evidence>
<evidence type="ECO:0000313" key="9">
    <source>
        <dbReference type="Proteomes" id="UP000002748"/>
    </source>
</evidence>
<dbReference type="KEGG" id="tasa:A1Q1_05083"/>
<feature type="compositionally biased region" description="Basic and acidic residues" evidence="6">
    <location>
        <begin position="642"/>
        <end position="651"/>
    </location>
</feature>
<dbReference type="InterPro" id="IPR043145">
    <property type="entry name" value="Znf_ZZ_sf"/>
</dbReference>
<feature type="compositionally biased region" description="Basic and acidic residues" evidence="6">
    <location>
        <begin position="877"/>
        <end position="887"/>
    </location>
</feature>
<organism evidence="8 9">
    <name type="scientific">Trichosporon asahii var. asahii (strain ATCC 90039 / CBS 2479 / JCM 2466 / KCTC 7840 / NBRC 103889/ NCYC 2677 / UAMH 7654)</name>
    <name type="common">Yeast</name>
    <dbReference type="NCBI Taxonomy" id="1186058"/>
    <lineage>
        <taxon>Eukaryota</taxon>
        <taxon>Fungi</taxon>
        <taxon>Dikarya</taxon>
        <taxon>Basidiomycota</taxon>
        <taxon>Agaricomycotina</taxon>
        <taxon>Tremellomycetes</taxon>
        <taxon>Trichosporonales</taxon>
        <taxon>Trichosporonaceae</taxon>
        <taxon>Trichosporon</taxon>
    </lineage>
</organism>
<dbReference type="HOGENOM" id="CLU_268865_0_0_1"/>
<evidence type="ECO:0000256" key="5">
    <source>
        <dbReference type="SAM" id="Coils"/>
    </source>
</evidence>
<proteinExistence type="predicted"/>
<feature type="coiled-coil region" evidence="5">
    <location>
        <begin position="164"/>
        <end position="191"/>
    </location>
</feature>
<keyword evidence="2 4" id="KW-0863">Zinc-finger</keyword>
<dbReference type="OrthoDB" id="661148at2759"/>
<dbReference type="PANTHER" id="PTHR15090">
    <property type="entry name" value="SEQUESTOSOME 1-RELATED"/>
    <property type="match status" value="1"/>
</dbReference>
<feature type="compositionally biased region" description="Basic and acidic residues" evidence="6">
    <location>
        <begin position="926"/>
        <end position="959"/>
    </location>
</feature>
<dbReference type="AlphaFoldDB" id="J6EPB1"/>
<evidence type="ECO:0000313" key="8">
    <source>
        <dbReference type="EMBL" id="EJT46254.1"/>
    </source>
</evidence>
<feature type="domain" description="ZZ-type" evidence="7">
    <location>
        <begin position="540"/>
        <end position="595"/>
    </location>
</feature>
<dbReference type="Pfam" id="PF16158">
    <property type="entry name" value="N_BRCA1_IG"/>
    <property type="match status" value="1"/>
</dbReference>
<dbReference type="Proteomes" id="UP000002748">
    <property type="component" value="Unassembled WGS sequence"/>
</dbReference>
<evidence type="ECO:0000256" key="6">
    <source>
        <dbReference type="SAM" id="MobiDB-lite"/>
    </source>
</evidence>
<feature type="domain" description="ZZ-type" evidence="7">
    <location>
        <begin position="398"/>
        <end position="453"/>
    </location>
</feature>
<evidence type="ECO:0000259" key="7">
    <source>
        <dbReference type="PROSITE" id="PS50135"/>
    </source>
</evidence>
<evidence type="ECO:0000256" key="4">
    <source>
        <dbReference type="PROSITE-ProRule" id="PRU00228"/>
    </source>
</evidence>
<evidence type="ECO:0000256" key="3">
    <source>
        <dbReference type="ARBA" id="ARBA00022833"/>
    </source>
</evidence>
<dbReference type="GO" id="GO:0008270">
    <property type="term" value="F:zinc ion binding"/>
    <property type="evidence" value="ECO:0007669"/>
    <property type="project" value="UniProtKB-KW"/>
</dbReference>
<feature type="compositionally biased region" description="Acidic residues" evidence="6">
    <location>
        <begin position="1200"/>
        <end position="1219"/>
    </location>
</feature>
<dbReference type="InterPro" id="IPR000433">
    <property type="entry name" value="Znf_ZZ"/>
</dbReference>
<comment type="caution">
    <text evidence="8">The sequence shown here is derived from an EMBL/GenBank/DDBJ whole genome shotgun (WGS) entry which is preliminary data.</text>
</comment>
<name>J6EPB1_TRIAS</name>
<dbReference type="InterPro" id="IPR052260">
    <property type="entry name" value="Autophagy_Rcpt_SigReg"/>
</dbReference>
<dbReference type="EMBL" id="ALBS01000297">
    <property type="protein sequence ID" value="EJT46254.1"/>
    <property type="molecule type" value="Genomic_DNA"/>
</dbReference>
<dbReference type="SMART" id="SM00291">
    <property type="entry name" value="ZnF_ZZ"/>
    <property type="match status" value="3"/>
</dbReference>
<dbReference type="InterPro" id="IPR032350">
    <property type="entry name" value="Nbr1_FW"/>
</dbReference>
<dbReference type="RefSeq" id="XP_014177365.1">
    <property type="nucleotide sequence ID" value="XM_014321890.1"/>
</dbReference>
<protein>
    <recommendedName>
        <fullName evidence="7">ZZ-type domain-containing protein</fullName>
    </recommendedName>
</protein>
<dbReference type="InterPro" id="IPR013783">
    <property type="entry name" value="Ig-like_fold"/>
</dbReference>
<evidence type="ECO:0000256" key="1">
    <source>
        <dbReference type="ARBA" id="ARBA00022723"/>
    </source>
</evidence>
<keyword evidence="5" id="KW-0175">Coiled coil</keyword>
<keyword evidence="3" id="KW-0862">Zinc</keyword>
<accession>J6EPB1</accession>
<keyword evidence="1" id="KW-0479">Metal-binding</keyword>
<dbReference type="Gene3D" id="3.30.60.90">
    <property type="match status" value="3"/>
</dbReference>
<dbReference type="CDD" id="cd14947">
    <property type="entry name" value="NBR1_like"/>
    <property type="match status" value="1"/>
</dbReference>
<dbReference type="PROSITE" id="PS01357">
    <property type="entry name" value="ZF_ZZ_1"/>
    <property type="match status" value="2"/>
</dbReference>
<dbReference type="GeneID" id="25988595"/>
<feature type="region of interest" description="Disordered" evidence="6">
    <location>
        <begin position="358"/>
        <end position="390"/>
    </location>
</feature>
<reference evidence="8 9" key="1">
    <citation type="journal article" date="2012" name="Eukaryot. Cell">
        <title>Draft genome sequence of CBS 2479, the standard type strain of Trichosporon asahii.</title>
        <authorList>
            <person name="Yang R.Y."/>
            <person name="Li H.T."/>
            <person name="Zhu H."/>
            <person name="Zhou G.P."/>
            <person name="Wang M."/>
            <person name="Wang L."/>
        </authorList>
    </citation>
    <scope>NUCLEOTIDE SEQUENCE [LARGE SCALE GENOMIC DNA]</scope>
    <source>
        <strain evidence="9">ATCC 90039 / CBS 2479 / JCM 2466 / KCTC 7840 / NCYC 2677 / UAMH 7654</strain>
    </source>
</reference>